<feature type="region of interest" description="Disordered" evidence="2">
    <location>
        <begin position="1"/>
        <end position="24"/>
    </location>
</feature>
<evidence type="ECO:0000259" key="3">
    <source>
        <dbReference type="Pfam" id="PF09588"/>
    </source>
</evidence>
<dbReference type="NCBIfam" id="TIGR03033">
    <property type="entry name" value="phage_rel_nuc"/>
    <property type="match status" value="1"/>
</dbReference>
<keyword evidence="5" id="KW-1185">Reference proteome</keyword>
<organism evidence="4 5">
    <name type="scientific">Streptomyces gancidicus BKS 13-15</name>
    <dbReference type="NCBI Taxonomy" id="1284664"/>
    <lineage>
        <taxon>Bacteria</taxon>
        <taxon>Bacillati</taxon>
        <taxon>Actinomycetota</taxon>
        <taxon>Actinomycetes</taxon>
        <taxon>Kitasatosporales</taxon>
        <taxon>Streptomycetaceae</taxon>
        <taxon>Streptomyces</taxon>
        <taxon>Streptomyces pseudogriseolus group</taxon>
    </lineage>
</organism>
<sequence>MSVQATEQPWTTPAPTATAAPGSPRDLAFGAPTARLLLPVDATEEEWHAARRGGIGGSDVAAILGLDKYRGPRHVFEAKHGRPLPADAALSEYAEIGQEIEQFVSYLFTKRSGIPAVETPGTLVNIDREWMRANVDRYALDPESGEVVAPVELKNRSEYQIGDWEDGVPDGPALQAHWYMAVGGWQYAWVAALVGGNKLRYHRIERDDELIETLIDTCGRWFQRHVVDGYPPPADGLESTKELLGRLWETKAGEIVEVPRDKAAKLRKRRASLIEQIKALETERNAVENEMRLMTEAAEVAKVGKSVAWSWKQNGTFAAKRFAEEQPDIAAEYTTTVEVLDVDRLKAERPKTYEQYRARVLRVPAKEL</sequence>
<dbReference type="InterPro" id="IPR011604">
    <property type="entry name" value="PDDEXK-like_dom_sf"/>
</dbReference>
<protein>
    <submittedName>
        <fullName evidence="4">YqaJ protein</fullName>
    </submittedName>
</protein>
<dbReference type="Proteomes" id="UP000011732">
    <property type="component" value="Unassembled WGS sequence"/>
</dbReference>
<proteinExistence type="predicted"/>
<dbReference type="EMBL" id="AOHP01000004">
    <property type="protein sequence ID" value="EMF31086.1"/>
    <property type="molecule type" value="Genomic_DNA"/>
</dbReference>
<evidence type="ECO:0000256" key="2">
    <source>
        <dbReference type="SAM" id="MobiDB-lite"/>
    </source>
</evidence>
<dbReference type="Gene3D" id="3.90.320.10">
    <property type="match status" value="1"/>
</dbReference>
<accession>M3EDC7</accession>
<dbReference type="AlphaFoldDB" id="M3EDC7"/>
<keyword evidence="1" id="KW-0175">Coiled coil</keyword>
<dbReference type="PATRIC" id="fig|1284664.3.peg.129"/>
<dbReference type="InterPro" id="IPR019080">
    <property type="entry name" value="YqaJ_viral_recombinase"/>
</dbReference>
<reference evidence="4 5" key="1">
    <citation type="journal article" date="2013" name="Genome Announc.">
        <title>Draft Genome Sequence of Streptomyces gancidicus Strain BKS 13-15.</title>
        <authorList>
            <person name="Kumar S."/>
            <person name="Kaur N."/>
            <person name="Singh N.K."/>
            <person name="Raghava G.P."/>
            <person name="Mayilraj S."/>
        </authorList>
    </citation>
    <scope>NUCLEOTIDE SEQUENCE [LARGE SCALE GENOMIC DNA]</scope>
    <source>
        <strain evidence="4 5">BKS 13-15</strain>
    </source>
</reference>
<evidence type="ECO:0000256" key="1">
    <source>
        <dbReference type="SAM" id="Coils"/>
    </source>
</evidence>
<evidence type="ECO:0000313" key="5">
    <source>
        <dbReference type="Proteomes" id="UP000011732"/>
    </source>
</evidence>
<dbReference type="SUPFAM" id="SSF52980">
    <property type="entry name" value="Restriction endonuclease-like"/>
    <property type="match status" value="1"/>
</dbReference>
<gene>
    <name evidence="4" type="ORF">H114_00617</name>
</gene>
<evidence type="ECO:0000313" key="4">
    <source>
        <dbReference type="EMBL" id="EMF31086.1"/>
    </source>
</evidence>
<dbReference type="RefSeq" id="WP_006129691.1">
    <property type="nucleotide sequence ID" value="NZ_AOHP01000004.1"/>
</dbReference>
<dbReference type="InterPro" id="IPR017482">
    <property type="entry name" value="Lambda-type_endonuclease"/>
</dbReference>
<feature type="coiled-coil region" evidence="1">
    <location>
        <begin position="263"/>
        <end position="297"/>
    </location>
</feature>
<feature type="domain" description="YqaJ viral recombinase" evidence="3">
    <location>
        <begin position="46"/>
        <end position="184"/>
    </location>
</feature>
<name>M3EDC7_STREZ</name>
<dbReference type="InterPro" id="IPR011335">
    <property type="entry name" value="Restrct_endonuc-II-like"/>
</dbReference>
<dbReference type="Pfam" id="PF09588">
    <property type="entry name" value="YqaJ"/>
    <property type="match status" value="1"/>
</dbReference>
<comment type="caution">
    <text evidence="4">The sequence shown here is derived from an EMBL/GenBank/DDBJ whole genome shotgun (WGS) entry which is preliminary data.</text>
</comment>